<feature type="transmembrane region" description="Helical" evidence="9">
    <location>
        <begin position="51"/>
        <end position="69"/>
    </location>
</feature>
<dbReference type="InterPro" id="IPR055348">
    <property type="entry name" value="DctQ"/>
</dbReference>
<keyword evidence="4 9" id="KW-0997">Cell inner membrane</keyword>
<keyword evidence="12" id="KW-1185">Reference proteome</keyword>
<feature type="transmembrane region" description="Helical" evidence="9">
    <location>
        <begin position="90"/>
        <end position="111"/>
    </location>
</feature>
<name>A0ABY4AHD6_9BURK</name>
<dbReference type="PANTHER" id="PTHR35011:SF10">
    <property type="entry name" value="TRAP TRANSPORTER SMALL PERMEASE PROTEIN"/>
    <property type="match status" value="1"/>
</dbReference>
<evidence type="ECO:0000313" key="12">
    <source>
        <dbReference type="Proteomes" id="UP000831607"/>
    </source>
</evidence>
<feature type="transmembrane region" description="Helical" evidence="9">
    <location>
        <begin position="12"/>
        <end position="31"/>
    </location>
</feature>
<dbReference type="RefSeq" id="WP_243477719.1">
    <property type="nucleotide sequence ID" value="NZ_CP063982.1"/>
</dbReference>
<comment type="subcellular location">
    <subcellularLocation>
        <location evidence="1 9">Cell inner membrane</location>
        <topology evidence="1 9">Multi-pass membrane protein</topology>
    </subcellularLocation>
</comment>
<sequence length="175" mass="19363">MLDRMVRGTERLTRWFAIIGGIIILIQMSWISYGVFTRYVLGDPDAYVTEATALLLFPVAFLGLAYALSVNAYPTVSYVVDTLQGKAKRALVAFNLLIMVLIGAFFSYAGIDATIKAYSSGAASEILLWPRFYFWLPGAIALVLFTWYAMLRLAQVCLDRKDLAAGSEIEPGQAK</sequence>
<dbReference type="EMBL" id="CP063982">
    <property type="protein sequence ID" value="UOD49493.1"/>
    <property type="molecule type" value="Genomic_DNA"/>
</dbReference>
<dbReference type="PANTHER" id="PTHR35011">
    <property type="entry name" value="2,3-DIKETO-L-GULONATE TRAP TRANSPORTER SMALL PERMEASE PROTEIN YIAM"/>
    <property type="match status" value="1"/>
</dbReference>
<evidence type="ECO:0000256" key="8">
    <source>
        <dbReference type="ARBA" id="ARBA00038436"/>
    </source>
</evidence>
<evidence type="ECO:0000313" key="11">
    <source>
        <dbReference type="EMBL" id="UOD49493.1"/>
    </source>
</evidence>
<protein>
    <recommendedName>
        <fullName evidence="9">TRAP transporter small permease protein</fullName>
    </recommendedName>
</protein>
<accession>A0ABY4AHD6</accession>
<reference evidence="11 12" key="1">
    <citation type="submission" date="2020-11" db="EMBL/GenBank/DDBJ databases">
        <title>Algicoccus daihaiensis sp.nov., isolated from Daihai Lake in Inner Mongolia.</title>
        <authorList>
            <person name="Kai J."/>
        </authorList>
    </citation>
    <scope>NUCLEOTIDE SEQUENCE [LARGE SCALE GENOMIC DNA]</scope>
    <source>
        <strain evidence="12">f23</strain>
    </source>
</reference>
<feature type="domain" description="Tripartite ATP-independent periplasmic transporters DctQ component" evidence="10">
    <location>
        <begin position="31"/>
        <end position="155"/>
    </location>
</feature>
<gene>
    <name evidence="11" type="ORF">DHf2319_08370</name>
</gene>
<feature type="transmembrane region" description="Helical" evidence="9">
    <location>
        <begin position="131"/>
        <end position="151"/>
    </location>
</feature>
<evidence type="ECO:0000256" key="7">
    <source>
        <dbReference type="ARBA" id="ARBA00023136"/>
    </source>
</evidence>
<proteinExistence type="inferred from homology"/>
<dbReference type="Proteomes" id="UP000831607">
    <property type="component" value="Chromosome"/>
</dbReference>
<dbReference type="InterPro" id="IPR007387">
    <property type="entry name" value="TRAP_DctQ"/>
</dbReference>
<comment type="function">
    <text evidence="9">Part of the tripartite ATP-independent periplasmic (TRAP) transport system.</text>
</comment>
<comment type="similarity">
    <text evidence="8 9">Belongs to the TRAP transporter small permease family.</text>
</comment>
<keyword evidence="6 9" id="KW-1133">Transmembrane helix</keyword>
<keyword evidence="5 9" id="KW-0812">Transmembrane</keyword>
<keyword evidence="3" id="KW-1003">Cell membrane</keyword>
<evidence type="ECO:0000256" key="3">
    <source>
        <dbReference type="ARBA" id="ARBA00022475"/>
    </source>
</evidence>
<evidence type="ECO:0000256" key="5">
    <source>
        <dbReference type="ARBA" id="ARBA00022692"/>
    </source>
</evidence>
<evidence type="ECO:0000256" key="4">
    <source>
        <dbReference type="ARBA" id="ARBA00022519"/>
    </source>
</evidence>
<dbReference type="Pfam" id="PF04290">
    <property type="entry name" value="DctQ"/>
    <property type="match status" value="1"/>
</dbReference>
<keyword evidence="7 9" id="KW-0472">Membrane</keyword>
<evidence type="ECO:0000256" key="2">
    <source>
        <dbReference type="ARBA" id="ARBA00022448"/>
    </source>
</evidence>
<keyword evidence="2 9" id="KW-0813">Transport</keyword>
<evidence type="ECO:0000256" key="6">
    <source>
        <dbReference type="ARBA" id="ARBA00022989"/>
    </source>
</evidence>
<evidence type="ECO:0000256" key="9">
    <source>
        <dbReference type="RuleBase" id="RU369079"/>
    </source>
</evidence>
<comment type="subunit">
    <text evidence="9">The complex comprises the extracytoplasmic solute receptor protein and the two transmembrane proteins.</text>
</comment>
<evidence type="ECO:0000259" key="10">
    <source>
        <dbReference type="Pfam" id="PF04290"/>
    </source>
</evidence>
<organism evidence="11 12">
    <name type="scientific">Orrella daihaiensis</name>
    <dbReference type="NCBI Taxonomy" id="2782176"/>
    <lineage>
        <taxon>Bacteria</taxon>
        <taxon>Pseudomonadati</taxon>
        <taxon>Pseudomonadota</taxon>
        <taxon>Betaproteobacteria</taxon>
        <taxon>Burkholderiales</taxon>
        <taxon>Alcaligenaceae</taxon>
        <taxon>Orrella</taxon>
    </lineage>
</organism>
<evidence type="ECO:0000256" key="1">
    <source>
        <dbReference type="ARBA" id="ARBA00004429"/>
    </source>
</evidence>